<organism evidence="1 2">
    <name type="scientific">Anopheles melas</name>
    <dbReference type="NCBI Taxonomy" id="34690"/>
    <lineage>
        <taxon>Eukaryota</taxon>
        <taxon>Metazoa</taxon>
        <taxon>Ecdysozoa</taxon>
        <taxon>Arthropoda</taxon>
        <taxon>Hexapoda</taxon>
        <taxon>Insecta</taxon>
        <taxon>Pterygota</taxon>
        <taxon>Neoptera</taxon>
        <taxon>Endopterygota</taxon>
        <taxon>Diptera</taxon>
        <taxon>Nematocera</taxon>
        <taxon>Culicoidea</taxon>
        <taxon>Culicidae</taxon>
        <taxon>Anophelinae</taxon>
        <taxon>Anopheles</taxon>
    </lineage>
</organism>
<evidence type="ECO:0000313" key="2">
    <source>
        <dbReference type="Proteomes" id="UP000075902"/>
    </source>
</evidence>
<proteinExistence type="predicted"/>
<name>A0A182THM9_9DIPT</name>
<sequence>MLDPPTGRFSTVEALPHRYRTPVAFFIASTPASAIVCCICQLRGSNGRSPRYSSEQNRALPIVHATLKLRLQSTPTQLRRWRGPSGRRVLRHILFYTQEKKAPRGNDNHKATVF</sequence>
<dbReference type="VEuPathDB" id="VectorBase:AMEC002474"/>
<protein>
    <submittedName>
        <fullName evidence="1">Uncharacterized protein</fullName>
    </submittedName>
</protein>
<dbReference type="AlphaFoldDB" id="A0A182THM9"/>
<reference evidence="1" key="2">
    <citation type="submission" date="2020-05" db="UniProtKB">
        <authorList>
            <consortium name="EnsemblMetazoa"/>
        </authorList>
    </citation>
    <scope>IDENTIFICATION</scope>
    <source>
        <strain evidence="1">CM1001059</strain>
    </source>
</reference>
<dbReference type="Proteomes" id="UP000075902">
    <property type="component" value="Unassembled WGS sequence"/>
</dbReference>
<evidence type="ECO:0000313" key="1">
    <source>
        <dbReference type="EnsemblMetazoa" id="AMEC002474-PA"/>
    </source>
</evidence>
<accession>A0A182THM9</accession>
<dbReference type="EnsemblMetazoa" id="AMEC002474-RA">
    <property type="protein sequence ID" value="AMEC002474-PA"/>
    <property type="gene ID" value="AMEC002474"/>
</dbReference>
<reference evidence="2" key="1">
    <citation type="submission" date="2014-01" db="EMBL/GenBank/DDBJ databases">
        <title>The Genome Sequence of Anopheles melas CM1001059_A (V2).</title>
        <authorList>
            <consortium name="The Broad Institute Genomics Platform"/>
            <person name="Neafsey D.E."/>
            <person name="Besansky N."/>
            <person name="Howell P."/>
            <person name="Walton C."/>
            <person name="Young S.K."/>
            <person name="Zeng Q."/>
            <person name="Gargeya S."/>
            <person name="Fitzgerald M."/>
            <person name="Haas B."/>
            <person name="Abouelleil A."/>
            <person name="Allen A.W."/>
            <person name="Alvarado L."/>
            <person name="Arachchi H.M."/>
            <person name="Berlin A.M."/>
            <person name="Chapman S.B."/>
            <person name="Gainer-Dewar J."/>
            <person name="Goldberg J."/>
            <person name="Griggs A."/>
            <person name="Gujja S."/>
            <person name="Hansen M."/>
            <person name="Howarth C."/>
            <person name="Imamovic A."/>
            <person name="Ireland A."/>
            <person name="Larimer J."/>
            <person name="McCowan C."/>
            <person name="Murphy C."/>
            <person name="Pearson M."/>
            <person name="Poon T.W."/>
            <person name="Priest M."/>
            <person name="Roberts A."/>
            <person name="Saif S."/>
            <person name="Shea T."/>
            <person name="Sisk P."/>
            <person name="Sykes S."/>
            <person name="Wortman J."/>
            <person name="Nusbaum C."/>
            <person name="Birren B."/>
        </authorList>
    </citation>
    <scope>NUCLEOTIDE SEQUENCE [LARGE SCALE GENOMIC DNA]</scope>
    <source>
        <strain evidence="2">CM1001059</strain>
    </source>
</reference>
<keyword evidence="2" id="KW-1185">Reference proteome</keyword>